<dbReference type="Proteomes" id="UP000886501">
    <property type="component" value="Unassembled WGS sequence"/>
</dbReference>
<proteinExistence type="predicted"/>
<evidence type="ECO:0000313" key="2">
    <source>
        <dbReference type="Proteomes" id="UP000886501"/>
    </source>
</evidence>
<name>A0ACB6ZTA3_THEGA</name>
<sequence length="282" mass="31432">MTTAATWYHRFYMRYSIEDYPKQEIAAACIFLATKTEECGRKLRDVARVFAAKLGNKDMSDVATEGKEIENIQNTILSTEEALLEVLCFDFWVENVHEHLIELLEDWAPPPLQDYAWSIAHDSYRTPLCILFPPRIIASACFILAQVHFESPNAAPLDARISTPAPSATLPTPPSHNPTSPNPIQDHTRFVANFFSLSESELKSVAEALTILIQFYASQDSIPHVSSLGDIKPPTMGLSYPTLFGHLNSVTDQKEKRNSVLTPAPPKNQTLHSSVEGVLLKP</sequence>
<protein>
    <submittedName>
        <fullName evidence="1">Cyclin-like protein</fullName>
    </submittedName>
</protein>
<dbReference type="EMBL" id="MU117965">
    <property type="protein sequence ID" value="KAF9653075.1"/>
    <property type="molecule type" value="Genomic_DNA"/>
</dbReference>
<comment type="caution">
    <text evidence="1">The sequence shown here is derived from an EMBL/GenBank/DDBJ whole genome shotgun (WGS) entry which is preliminary data.</text>
</comment>
<keyword evidence="2" id="KW-1185">Reference proteome</keyword>
<accession>A0ACB6ZTA3</accession>
<evidence type="ECO:0000313" key="1">
    <source>
        <dbReference type="EMBL" id="KAF9653075.1"/>
    </source>
</evidence>
<reference evidence="1" key="1">
    <citation type="submission" date="2019-10" db="EMBL/GenBank/DDBJ databases">
        <authorList>
            <consortium name="DOE Joint Genome Institute"/>
            <person name="Kuo A."/>
            <person name="Miyauchi S."/>
            <person name="Kiss E."/>
            <person name="Drula E."/>
            <person name="Kohler A."/>
            <person name="Sanchez-Garcia M."/>
            <person name="Andreopoulos B."/>
            <person name="Barry K.W."/>
            <person name="Bonito G."/>
            <person name="Buee M."/>
            <person name="Carver A."/>
            <person name="Chen C."/>
            <person name="Cichocki N."/>
            <person name="Clum A."/>
            <person name="Culley D."/>
            <person name="Crous P.W."/>
            <person name="Fauchery L."/>
            <person name="Girlanda M."/>
            <person name="Hayes R."/>
            <person name="Keri Z."/>
            <person name="Labutti K."/>
            <person name="Lipzen A."/>
            <person name="Lombard V."/>
            <person name="Magnuson J."/>
            <person name="Maillard F."/>
            <person name="Morin E."/>
            <person name="Murat C."/>
            <person name="Nolan M."/>
            <person name="Ohm R."/>
            <person name="Pangilinan J."/>
            <person name="Pereira M."/>
            <person name="Perotto S."/>
            <person name="Peter M."/>
            <person name="Riley R."/>
            <person name="Sitrit Y."/>
            <person name="Stielow B."/>
            <person name="Szollosi G."/>
            <person name="Zifcakova L."/>
            <person name="Stursova M."/>
            <person name="Spatafora J.W."/>
            <person name="Tedersoo L."/>
            <person name="Vaario L.-M."/>
            <person name="Yamada A."/>
            <person name="Yan M."/>
            <person name="Wang P."/>
            <person name="Xu J."/>
            <person name="Bruns T."/>
            <person name="Baldrian P."/>
            <person name="Vilgalys R."/>
            <person name="Henrissat B."/>
            <person name="Grigoriev I.V."/>
            <person name="Hibbett D."/>
            <person name="Nagy L.G."/>
            <person name="Martin F.M."/>
        </authorList>
    </citation>
    <scope>NUCLEOTIDE SEQUENCE</scope>
    <source>
        <strain evidence="1">P2</strain>
    </source>
</reference>
<gene>
    <name evidence="1" type="ORF">BDM02DRAFT_3108196</name>
</gene>
<organism evidence="1 2">
    <name type="scientific">Thelephora ganbajun</name>
    <name type="common">Ganba fungus</name>
    <dbReference type="NCBI Taxonomy" id="370292"/>
    <lineage>
        <taxon>Eukaryota</taxon>
        <taxon>Fungi</taxon>
        <taxon>Dikarya</taxon>
        <taxon>Basidiomycota</taxon>
        <taxon>Agaricomycotina</taxon>
        <taxon>Agaricomycetes</taxon>
        <taxon>Thelephorales</taxon>
        <taxon>Thelephoraceae</taxon>
        <taxon>Thelephora</taxon>
    </lineage>
</organism>
<reference evidence="1" key="2">
    <citation type="journal article" date="2020" name="Nat. Commun.">
        <title>Large-scale genome sequencing of mycorrhizal fungi provides insights into the early evolution of symbiotic traits.</title>
        <authorList>
            <person name="Miyauchi S."/>
            <person name="Kiss E."/>
            <person name="Kuo A."/>
            <person name="Drula E."/>
            <person name="Kohler A."/>
            <person name="Sanchez-Garcia M."/>
            <person name="Morin E."/>
            <person name="Andreopoulos B."/>
            <person name="Barry K.W."/>
            <person name="Bonito G."/>
            <person name="Buee M."/>
            <person name="Carver A."/>
            <person name="Chen C."/>
            <person name="Cichocki N."/>
            <person name="Clum A."/>
            <person name="Culley D."/>
            <person name="Crous P.W."/>
            <person name="Fauchery L."/>
            <person name="Girlanda M."/>
            <person name="Hayes R.D."/>
            <person name="Keri Z."/>
            <person name="LaButti K."/>
            <person name="Lipzen A."/>
            <person name="Lombard V."/>
            <person name="Magnuson J."/>
            <person name="Maillard F."/>
            <person name="Murat C."/>
            <person name="Nolan M."/>
            <person name="Ohm R.A."/>
            <person name="Pangilinan J."/>
            <person name="Pereira M.F."/>
            <person name="Perotto S."/>
            <person name="Peter M."/>
            <person name="Pfister S."/>
            <person name="Riley R."/>
            <person name="Sitrit Y."/>
            <person name="Stielow J.B."/>
            <person name="Szollosi G."/>
            <person name="Zifcakova L."/>
            <person name="Stursova M."/>
            <person name="Spatafora J.W."/>
            <person name="Tedersoo L."/>
            <person name="Vaario L.M."/>
            <person name="Yamada A."/>
            <person name="Yan M."/>
            <person name="Wang P."/>
            <person name="Xu J."/>
            <person name="Bruns T."/>
            <person name="Baldrian P."/>
            <person name="Vilgalys R."/>
            <person name="Dunand C."/>
            <person name="Henrissat B."/>
            <person name="Grigoriev I.V."/>
            <person name="Hibbett D."/>
            <person name="Nagy L.G."/>
            <person name="Martin F.M."/>
        </authorList>
    </citation>
    <scope>NUCLEOTIDE SEQUENCE</scope>
    <source>
        <strain evidence="1">P2</strain>
    </source>
</reference>